<dbReference type="Gene3D" id="1.10.8.10">
    <property type="entry name" value="DNA helicase RuvA subunit, C-terminal domain"/>
    <property type="match status" value="1"/>
</dbReference>
<protein>
    <recommendedName>
        <fullName evidence="5">Release factor glutamine methyltransferase</fullName>
        <shortName evidence="5">RF MTase</shortName>
        <ecNumber evidence="5">2.1.1.297</ecNumber>
    </recommendedName>
    <alternativeName>
        <fullName evidence="5">N5-glutamine methyltransferase PrmC</fullName>
    </alternativeName>
    <alternativeName>
        <fullName evidence="5">Protein-(glutamine-N5) MTase PrmC</fullName>
    </alternativeName>
    <alternativeName>
        <fullName evidence="5">Protein-glutamine N-methyltransferase PrmC</fullName>
    </alternativeName>
</protein>
<keyword evidence="9" id="KW-1185">Reference proteome</keyword>
<comment type="caution">
    <text evidence="8">The sequence shown here is derived from an EMBL/GenBank/DDBJ whole genome shotgun (WGS) entry which is preliminary data.</text>
</comment>
<dbReference type="GO" id="GO:0032259">
    <property type="term" value="P:methylation"/>
    <property type="evidence" value="ECO:0007669"/>
    <property type="project" value="UniProtKB-KW"/>
</dbReference>
<dbReference type="InterPro" id="IPR040758">
    <property type="entry name" value="PrmC_N"/>
</dbReference>
<dbReference type="OrthoDB" id="9800643at2"/>
<proteinExistence type="inferred from homology"/>
<evidence type="ECO:0000256" key="3">
    <source>
        <dbReference type="ARBA" id="ARBA00022691"/>
    </source>
</evidence>
<feature type="domain" description="Release factor glutamine methyltransferase N-terminal" evidence="7">
    <location>
        <begin position="12"/>
        <end position="79"/>
    </location>
</feature>
<dbReference type="InterPro" id="IPR002052">
    <property type="entry name" value="DNA_methylase_N6_adenine_CS"/>
</dbReference>
<keyword evidence="1 5" id="KW-0489">Methyltransferase</keyword>
<dbReference type="PROSITE" id="PS00092">
    <property type="entry name" value="N6_MTASE"/>
    <property type="match status" value="1"/>
</dbReference>
<evidence type="ECO:0000256" key="4">
    <source>
        <dbReference type="ARBA" id="ARBA00048391"/>
    </source>
</evidence>
<dbReference type="PANTHER" id="PTHR18895:SF74">
    <property type="entry name" value="MTRF1L RELEASE FACTOR GLUTAMINE METHYLTRANSFERASE"/>
    <property type="match status" value="1"/>
</dbReference>
<gene>
    <name evidence="5 8" type="primary">prmC</name>
    <name evidence="8" type="ORF">FU658_12225</name>
</gene>
<feature type="binding site" evidence="5">
    <location>
        <position position="147"/>
    </location>
    <ligand>
        <name>S-adenosyl-L-methionine</name>
        <dbReference type="ChEBI" id="CHEBI:59789"/>
    </ligand>
</feature>
<organism evidence="8 9">
    <name type="scientific">Alkalisalibacterium limincola</name>
    <dbReference type="NCBI Taxonomy" id="2699169"/>
    <lineage>
        <taxon>Bacteria</taxon>
        <taxon>Pseudomonadati</taxon>
        <taxon>Pseudomonadota</taxon>
        <taxon>Gammaproteobacteria</taxon>
        <taxon>Lysobacterales</taxon>
        <taxon>Lysobacteraceae</taxon>
        <taxon>Alkalisalibacterium</taxon>
    </lineage>
</organism>
<dbReference type="NCBIfam" id="TIGR00536">
    <property type="entry name" value="hemK_fam"/>
    <property type="match status" value="1"/>
</dbReference>
<dbReference type="EMBL" id="VRTS01000009">
    <property type="protein sequence ID" value="TXK60541.1"/>
    <property type="molecule type" value="Genomic_DNA"/>
</dbReference>
<dbReference type="GO" id="GO:0102559">
    <property type="term" value="F:peptide chain release factor N(5)-glutamine methyltransferase activity"/>
    <property type="evidence" value="ECO:0007669"/>
    <property type="project" value="UniProtKB-EC"/>
</dbReference>
<dbReference type="FunFam" id="3.40.50.150:FF:000053">
    <property type="entry name" value="Release factor glutamine methyltransferase"/>
    <property type="match status" value="1"/>
</dbReference>
<comment type="caution">
    <text evidence="5">Lacks conserved residue(s) required for the propagation of feature annotation.</text>
</comment>
<evidence type="ECO:0000256" key="1">
    <source>
        <dbReference type="ARBA" id="ARBA00022603"/>
    </source>
</evidence>
<dbReference type="PANTHER" id="PTHR18895">
    <property type="entry name" value="HEMK METHYLTRANSFERASE"/>
    <property type="match status" value="1"/>
</dbReference>
<feature type="domain" description="Methyltransferase small" evidence="6">
    <location>
        <begin position="101"/>
        <end position="196"/>
    </location>
</feature>
<dbReference type="GO" id="GO:0003676">
    <property type="term" value="F:nucleic acid binding"/>
    <property type="evidence" value="ECO:0007669"/>
    <property type="project" value="InterPro"/>
</dbReference>
<dbReference type="CDD" id="cd02440">
    <property type="entry name" value="AdoMet_MTases"/>
    <property type="match status" value="1"/>
</dbReference>
<comment type="similarity">
    <text evidence="5">Belongs to the protein N5-glutamine methyltransferase family. PrmC subfamily.</text>
</comment>
<evidence type="ECO:0000256" key="5">
    <source>
        <dbReference type="HAMAP-Rule" id="MF_02126"/>
    </source>
</evidence>
<dbReference type="InterPro" id="IPR019874">
    <property type="entry name" value="RF_methyltr_PrmC"/>
</dbReference>
<dbReference type="AlphaFoldDB" id="A0A5C8KLR7"/>
<dbReference type="InterPro" id="IPR029063">
    <property type="entry name" value="SAM-dependent_MTases_sf"/>
</dbReference>
<feature type="binding site" evidence="5">
    <location>
        <position position="190"/>
    </location>
    <ligand>
        <name>S-adenosyl-L-methionine</name>
        <dbReference type="ChEBI" id="CHEBI:59789"/>
    </ligand>
</feature>
<reference evidence="8 9" key="1">
    <citation type="submission" date="2019-08" db="EMBL/GenBank/DDBJ databases">
        <authorList>
            <person name="Karlyshev A.V."/>
        </authorList>
    </citation>
    <scope>NUCLEOTIDE SEQUENCE [LARGE SCALE GENOMIC DNA]</scope>
    <source>
        <strain evidence="8 9">Alg18-2.2</strain>
    </source>
</reference>
<dbReference type="InterPro" id="IPR007848">
    <property type="entry name" value="Small_mtfrase_dom"/>
</dbReference>
<keyword evidence="2 5" id="KW-0808">Transferase</keyword>
<dbReference type="Gene3D" id="3.40.50.150">
    <property type="entry name" value="Vaccinia Virus protein VP39"/>
    <property type="match status" value="1"/>
</dbReference>
<name>A0A5C8KLR7_9GAMM</name>
<accession>A0A5C8KLR7</accession>
<dbReference type="SUPFAM" id="SSF53335">
    <property type="entry name" value="S-adenosyl-L-methionine-dependent methyltransferases"/>
    <property type="match status" value="1"/>
</dbReference>
<evidence type="ECO:0000313" key="9">
    <source>
        <dbReference type="Proteomes" id="UP000321248"/>
    </source>
</evidence>
<dbReference type="InterPro" id="IPR050320">
    <property type="entry name" value="N5-glutamine_MTase"/>
</dbReference>
<dbReference type="InterPro" id="IPR004556">
    <property type="entry name" value="HemK-like"/>
</dbReference>
<evidence type="ECO:0000259" key="7">
    <source>
        <dbReference type="Pfam" id="PF17827"/>
    </source>
</evidence>
<feature type="binding site" evidence="5">
    <location>
        <position position="175"/>
    </location>
    <ligand>
        <name>S-adenosyl-L-methionine</name>
        <dbReference type="ChEBI" id="CHEBI:59789"/>
    </ligand>
</feature>
<dbReference type="EC" id="2.1.1.297" evidence="5"/>
<dbReference type="NCBIfam" id="TIGR03534">
    <property type="entry name" value="RF_mod_PrmC"/>
    <property type="match status" value="1"/>
</dbReference>
<evidence type="ECO:0000259" key="6">
    <source>
        <dbReference type="Pfam" id="PF05175"/>
    </source>
</evidence>
<dbReference type="Pfam" id="PF17827">
    <property type="entry name" value="PrmC_N"/>
    <property type="match status" value="1"/>
</dbReference>
<keyword evidence="3 5" id="KW-0949">S-adenosyl-L-methionine</keyword>
<evidence type="ECO:0000313" key="8">
    <source>
        <dbReference type="EMBL" id="TXK60541.1"/>
    </source>
</evidence>
<comment type="catalytic activity">
    <reaction evidence="4 5">
        <text>L-glutaminyl-[peptide chain release factor] + S-adenosyl-L-methionine = N(5)-methyl-L-glutaminyl-[peptide chain release factor] + S-adenosyl-L-homocysteine + H(+)</text>
        <dbReference type="Rhea" id="RHEA:42896"/>
        <dbReference type="Rhea" id="RHEA-COMP:10271"/>
        <dbReference type="Rhea" id="RHEA-COMP:10272"/>
        <dbReference type="ChEBI" id="CHEBI:15378"/>
        <dbReference type="ChEBI" id="CHEBI:30011"/>
        <dbReference type="ChEBI" id="CHEBI:57856"/>
        <dbReference type="ChEBI" id="CHEBI:59789"/>
        <dbReference type="ChEBI" id="CHEBI:61891"/>
        <dbReference type="EC" id="2.1.1.297"/>
    </reaction>
</comment>
<dbReference type="Proteomes" id="UP000321248">
    <property type="component" value="Unassembled WGS sequence"/>
</dbReference>
<feature type="binding site" evidence="5">
    <location>
        <begin position="190"/>
        <end position="193"/>
    </location>
    <ligand>
        <name>substrate</name>
    </ligand>
</feature>
<dbReference type="HAMAP" id="MF_02126">
    <property type="entry name" value="RF_methyltr_PrmC"/>
    <property type="match status" value="1"/>
</dbReference>
<dbReference type="Pfam" id="PF05175">
    <property type="entry name" value="MTS"/>
    <property type="match status" value="1"/>
</dbReference>
<dbReference type="RefSeq" id="WP_147892334.1">
    <property type="nucleotide sequence ID" value="NZ_VRTS01000009.1"/>
</dbReference>
<sequence length="292" mass="31145">MPPIPGSVSHHLAEAARRLQEGSDSARLDAELMLCHVLRCSRAWLFAHADDPLEPGAAGEFHRLLRRRLQGEPIAHILGRRGFWTLDLAVDASTLIPRPETELLVEAALARIGEGTHLRVLDLGTGTAAVALAIASERPRAEIVAVEQSPGAIDLARRNVDASGLRNVALRQGSWYAPVAGERFSVIVSNPPYIASGDPHLDHGDVRFEPRSALVAGVDGLDDIRVIVAGAAAHLEPGGWLMLEHGHDQGEAVRTLMATAGMGEVGSRQDLAGHERVSFGRLSPSPRHSGTG</sequence>
<evidence type="ECO:0000256" key="2">
    <source>
        <dbReference type="ARBA" id="ARBA00022679"/>
    </source>
</evidence>
<comment type="function">
    <text evidence="5">Methylates the class 1 translation termination release factors RF1/PrfA and RF2/PrfB on the glutamine residue of the universally conserved GGQ motif.</text>
</comment>